<keyword evidence="1" id="KW-0862">Zinc</keyword>
<sequence length="389" mass="43021">MPSAISLLTLRSIHDLALASFARDDVRHNARRAAGHGGRRPNGKGKAGTKHSHCWAYVQGLCHVQDCQYLHPVAVHLCESNARSIVYAYLAYVYPFSVSQHTPCLSWPNCRRGPLCPYKHPEPYISDSPPASPAPAAAASRPPPAGMQSDVVPRGAIPYNGMLYFNAQSPVQQRPQQQQQQQQHHQYQQQQRQLPALSIPNLPSQPPMMLGSPWQTWGMPYPPTPMTYVPMIAQLPWQVQDTSARWSENTATAPIRPPTLPRFAGPVFNMNLNPFDVIPSPSSPESSSPNYTYEPIAEHSRGHSLPIPDSELPYVPQKREQQVGHTRRVSVTIKGKEDLDALGLDSTSRGRQPWQTHGDRLGRRSWAPSSSSLHGGPGAHTPPTLLYGL</sequence>
<feature type="region of interest" description="Disordered" evidence="2">
    <location>
        <begin position="127"/>
        <end position="152"/>
    </location>
</feature>
<organism evidence="4 5">
    <name type="scientific">Trametes pubescens</name>
    <name type="common">White-rot fungus</name>
    <dbReference type="NCBI Taxonomy" id="154538"/>
    <lineage>
        <taxon>Eukaryota</taxon>
        <taxon>Fungi</taxon>
        <taxon>Dikarya</taxon>
        <taxon>Basidiomycota</taxon>
        <taxon>Agaricomycotina</taxon>
        <taxon>Agaricomycetes</taxon>
        <taxon>Polyporales</taxon>
        <taxon>Polyporaceae</taxon>
        <taxon>Trametes</taxon>
    </lineage>
</organism>
<evidence type="ECO:0000256" key="2">
    <source>
        <dbReference type="SAM" id="MobiDB-lite"/>
    </source>
</evidence>
<gene>
    <name evidence="4" type="ORF">TRAPUB_5766</name>
</gene>
<feature type="compositionally biased region" description="Polar residues" evidence="2">
    <location>
        <begin position="345"/>
        <end position="355"/>
    </location>
</feature>
<accession>A0A1M2V7H4</accession>
<feature type="region of interest" description="Disordered" evidence="2">
    <location>
        <begin position="342"/>
        <end position="389"/>
    </location>
</feature>
<keyword evidence="5" id="KW-1185">Reference proteome</keyword>
<dbReference type="PROSITE" id="PS50103">
    <property type="entry name" value="ZF_C3H1"/>
    <property type="match status" value="1"/>
</dbReference>
<feature type="compositionally biased region" description="Low complexity" evidence="2">
    <location>
        <begin position="172"/>
        <end position="193"/>
    </location>
</feature>
<dbReference type="AlphaFoldDB" id="A0A1M2V7H4"/>
<proteinExistence type="predicted"/>
<keyword evidence="1" id="KW-0863">Zinc-finger</keyword>
<dbReference type="Proteomes" id="UP000184267">
    <property type="component" value="Unassembled WGS sequence"/>
</dbReference>
<dbReference type="OrthoDB" id="410307at2759"/>
<keyword evidence="1" id="KW-0479">Metal-binding</keyword>
<feature type="zinc finger region" description="C3H1-type" evidence="1">
    <location>
        <begin position="103"/>
        <end position="123"/>
    </location>
</feature>
<reference evidence="4 5" key="1">
    <citation type="submission" date="2016-10" db="EMBL/GenBank/DDBJ databases">
        <title>Genome sequence of the basidiomycete white-rot fungus Trametes pubescens.</title>
        <authorList>
            <person name="Makela M.R."/>
            <person name="Granchi Z."/>
            <person name="Peng M."/>
            <person name="De Vries R.P."/>
            <person name="Grigoriev I."/>
            <person name="Riley R."/>
            <person name="Hilden K."/>
        </authorList>
    </citation>
    <scope>NUCLEOTIDE SEQUENCE [LARGE SCALE GENOMIC DNA]</scope>
    <source>
        <strain evidence="4 5">FBCC735</strain>
    </source>
</reference>
<evidence type="ECO:0000256" key="1">
    <source>
        <dbReference type="PROSITE-ProRule" id="PRU00723"/>
    </source>
</evidence>
<name>A0A1M2V7H4_TRAPU</name>
<evidence type="ECO:0000313" key="4">
    <source>
        <dbReference type="EMBL" id="OJT03590.1"/>
    </source>
</evidence>
<comment type="caution">
    <text evidence="4">The sequence shown here is derived from an EMBL/GenBank/DDBJ whole genome shotgun (WGS) entry which is preliminary data.</text>
</comment>
<evidence type="ECO:0000259" key="3">
    <source>
        <dbReference type="PROSITE" id="PS50103"/>
    </source>
</evidence>
<dbReference type="OMA" id="HSHCWAY"/>
<feature type="region of interest" description="Disordered" evidence="2">
    <location>
        <begin position="169"/>
        <end position="193"/>
    </location>
</feature>
<dbReference type="EMBL" id="MNAD01001604">
    <property type="protein sequence ID" value="OJT03590.1"/>
    <property type="molecule type" value="Genomic_DNA"/>
</dbReference>
<protein>
    <recommendedName>
        <fullName evidence="3">C3H1-type domain-containing protein</fullName>
    </recommendedName>
</protein>
<evidence type="ECO:0000313" key="5">
    <source>
        <dbReference type="Proteomes" id="UP000184267"/>
    </source>
</evidence>
<dbReference type="GO" id="GO:0008270">
    <property type="term" value="F:zinc ion binding"/>
    <property type="evidence" value="ECO:0007669"/>
    <property type="project" value="UniProtKB-KW"/>
</dbReference>
<feature type="domain" description="C3H1-type" evidence="3">
    <location>
        <begin position="103"/>
        <end position="123"/>
    </location>
</feature>
<dbReference type="InterPro" id="IPR000571">
    <property type="entry name" value="Znf_CCCH"/>
</dbReference>
<dbReference type="STRING" id="154538.A0A1M2V7H4"/>
<dbReference type="Gene3D" id="4.10.1000.10">
    <property type="entry name" value="Zinc finger, CCCH-type"/>
    <property type="match status" value="1"/>
</dbReference>